<dbReference type="Proteomes" id="UP000319257">
    <property type="component" value="Unassembled WGS sequence"/>
</dbReference>
<dbReference type="InParanoid" id="A0A507AUW0"/>
<dbReference type="RefSeq" id="XP_030991995.1">
    <property type="nucleotide sequence ID" value="XM_031143572.1"/>
</dbReference>
<accession>A0A507AUW0</accession>
<dbReference type="AlphaFoldDB" id="A0A507AUW0"/>
<sequence length="80" mass="8662">MSLSVVASKAAPTLVVVGAVSGVVAYVHRCLSYESSQMDRFFSSYNTPQSEANRAKVFQDASYDPRTNVLNVLGWKGKSS</sequence>
<name>A0A507AUW0_9PEZI</name>
<dbReference type="EMBL" id="SKBQ01000059">
    <property type="protein sequence ID" value="TPX10284.1"/>
    <property type="molecule type" value="Genomic_DNA"/>
</dbReference>
<reference evidence="1 2" key="1">
    <citation type="submission" date="2019-06" db="EMBL/GenBank/DDBJ databases">
        <title>Draft genome sequence of the filamentous fungus Phialemoniopsis curvata isolated from diesel fuel.</title>
        <authorList>
            <person name="Varaljay V.A."/>
            <person name="Lyon W.J."/>
            <person name="Crouch A.L."/>
            <person name="Drake C.E."/>
            <person name="Hollomon J.M."/>
            <person name="Nadeau L.J."/>
            <person name="Nunn H.S."/>
            <person name="Stevenson B.S."/>
            <person name="Bojanowski C.L."/>
            <person name="Crookes-Goodson W.J."/>
        </authorList>
    </citation>
    <scope>NUCLEOTIDE SEQUENCE [LARGE SCALE GENOMIC DNA]</scope>
    <source>
        <strain evidence="1 2">D216</strain>
    </source>
</reference>
<keyword evidence="2" id="KW-1185">Reference proteome</keyword>
<proteinExistence type="predicted"/>
<protein>
    <submittedName>
        <fullName evidence="1">Uncharacterized protein</fullName>
    </submittedName>
</protein>
<dbReference type="GeneID" id="41976136"/>
<gene>
    <name evidence="1" type="ORF">E0L32_008689</name>
</gene>
<organism evidence="1 2">
    <name type="scientific">Thyridium curvatum</name>
    <dbReference type="NCBI Taxonomy" id="1093900"/>
    <lineage>
        <taxon>Eukaryota</taxon>
        <taxon>Fungi</taxon>
        <taxon>Dikarya</taxon>
        <taxon>Ascomycota</taxon>
        <taxon>Pezizomycotina</taxon>
        <taxon>Sordariomycetes</taxon>
        <taxon>Sordariomycetidae</taxon>
        <taxon>Thyridiales</taxon>
        <taxon>Thyridiaceae</taxon>
        <taxon>Thyridium</taxon>
    </lineage>
</organism>
<comment type="caution">
    <text evidence="1">The sequence shown here is derived from an EMBL/GenBank/DDBJ whole genome shotgun (WGS) entry which is preliminary data.</text>
</comment>
<evidence type="ECO:0000313" key="1">
    <source>
        <dbReference type="EMBL" id="TPX10284.1"/>
    </source>
</evidence>
<evidence type="ECO:0000313" key="2">
    <source>
        <dbReference type="Proteomes" id="UP000319257"/>
    </source>
</evidence>
<dbReference type="OrthoDB" id="5188169at2759"/>